<evidence type="ECO:0000256" key="1">
    <source>
        <dbReference type="SAM" id="Phobius"/>
    </source>
</evidence>
<evidence type="ECO:0000313" key="2">
    <source>
        <dbReference type="EMBL" id="SPC89439.1"/>
    </source>
</evidence>
<reference evidence="2" key="1">
    <citation type="submission" date="2018-02" db="EMBL/GenBank/DDBJ databases">
        <authorList>
            <person name="Cohen D.B."/>
            <person name="Kent A.D."/>
        </authorList>
    </citation>
    <scope>NUCLEOTIDE SEQUENCE</scope>
</reference>
<protein>
    <submittedName>
        <fullName evidence="2">Uncharacterized protein</fullName>
    </submittedName>
</protein>
<keyword evidence="1" id="KW-0472">Membrane</keyword>
<feature type="transmembrane region" description="Helical" evidence="1">
    <location>
        <begin position="37"/>
        <end position="58"/>
    </location>
</feature>
<keyword evidence="1" id="KW-0812">Transmembrane</keyword>
<name>A0A2N9FR89_FAGSY</name>
<proteinExistence type="predicted"/>
<keyword evidence="1" id="KW-1133">Transmembrane helix</keyword>
<sequence length="107" mass="11145">MAKDLVPSPELCTAGAAGAATNLDNNSLSLSLGFSPLSLPLGFFFSLFSLSNLTLSYLDRTKATMAKVFVLSPVPCTAGTATIGGDFCFGRARPCLSFLTNFLSSPL</sequence>
<gene>
    <name evidence="2" type="ORF">FSB_LOCUS17321</name>
</gene>
<dbReference type="EMBL" id="OIVN01001068">
    <property type="protein sequence ID" value="SPC89439.1"/>
    <property type="molecule type" value="Genomic_DNA"/>
</dbReference>
<dbReference type="AlphaFoldDB" id="A0A2N9FR89"/>
<accession>A0A2N9FR89</accession>
<organism evidence="2">
    <name type="scientific">Fagus sylvatica</name>
    <name type="common">Beechnut</name>
    <dbReference type="NCBI Taxonomy" id="28930"/>
    <lineage>
        <taxon>Eukaryota</taxon>
        <taxon>Viridiplantae</taxon>
        <taxon>Streptophyta</taxon>
        <taxon>Embryophyta</taxon>
        <taxon>Tracheophyta</taxon>
        <taxon>Spermatophyta</taxon>
        <taxon>Magnoliopsida</taxon>
        <taxon>eudicotyledons</taxon>
        <taxon>Gunneridae</taxon>
        <taxon>Pentapetalae</taxon>
        <taxon>rosids</taxon>
        <taxon>fabids</taxon>
        <taxon>Fagales</taxon>
        <taxon>Fagaceae</taxon>
        <taxon>Fagus</taxon>
    </lineage>
</organism>